<dbReference type="InterPro" id="IPR018244">
    <property type="entry name" value="Allrgn_V5/Tpx1_CS"/>
</dbReference>
<dbReference type="InterPro" id="IPR002413">
    <property type="entry name" value="V5_allergen-like"/>
</dbReference>
<name>A0A1D1V4Z6_RAMVA</name>
<dbReference type="Proteomes" id="UP000186922">
    <property type="component" value="Unassembled WGS sequence"/>
</dbReference>
<dbReference type="SMART" id="SM00198">
    <property type="entry name" value="SCP"/>
    <property type="match status" value="1"/>
</dbReference>
<dbReference type="InterPro" id="IPR042076">
    <property type="entry name" value="Crisp-like_dom"/>
</dbReference>
<proteinExistence type="inferred from homology"/>
<dbReference type="PRINTS" id="PR00837">
    <property type="entry name" value="V5TPXLIKE"/>
</dbReference>
<dbReference type="InterPro" id="IPR014044">
    <property type="entry name" value="CAP_dom"/>
</dbReference>
<dbReference type="InterPro" id="IPR001283">
    <property type="entry name" value="CRISP-related"/>
</dbReference>
<reference evidence="5 6" key="1">
    <citation type="journal article" date="2016" name="Nat. Commun.">
        <title>Extremotolerant tardigrade genome and improved radiotolerance of human cultured cells by tardigrade-unique protein.</title>
        <authorList>
            <person name="Hashimoto T."/>
            <person name="Horikawa D.D."/>
            <person name="Saito Y."/>
            <person name="Kuwahara H."/>
            <person name="Kozuka-Hata H."/>
            <person name="Shin-I T."/>
            <person name="Minakuchi Y."/>
            <person name="Ohishi K."/>
            <person name="Motoyama A."/>
            <person name="Aizu T."/>
            <person name="Enomoto A."/>
            <person name="Kondo K."/>
            <person name="Tanaka S."/>
            <person name="Hara Y."/>
            <person name="Koshikawa S."/>
            <person name="Sagara H."/>
            <person name="Miura T."/>
            <person name="Yokobori S."/>
            <person name="Miyagawa K."/>
            <person name="Suzuki Y."/>
            <person name="Kubo T."/>
            <person name="Oyama M."/>
            <person name="Kohara Y."/>
            <person name="Fujiyama A."/>
            <person name="Arakawa K."/>
            <person name="Katayama T."/>
            <person name="Toyoda A."/>
            <person name="Kunieda T."/>
        </authorList>
    </citation>
    <scope>NUCLEOTIDE SEQUENCE [LARGE SCALE GENOMIC DNA]</scope>
    <source>
        <strain evidence="5 6">YOKOZUNA-1</strain>
    </source>
</reference>
<comment type="caution">
    <text evidence="3">Lacks conserved residue(s) required for the propagation of feature annotation.</text>
</comment>
<dbReference type="Pfam" id="PF00188">
    <property type="entry name" value="CAP"/>
    <property type="match status" value="1"/>
</dbReference>
<dbReference type="PROSITE" id="PS51670">
    <property type="entry name" value="SHKT"/>
    <property type="match status" value="1"/>
</dbReference>
<dbReference type="PROSITE" id="PS01010">
    <property type="entry name" value="CRISP_2"/>
    <property type="match status" value="1"/>
</dbReference>
<comment type="caution">
    <text evidence="5">The sequence shown here is derived from an EMBL/GenBank/DDBJ whole genome shotgun (WGS) entry which is preliminary data.</text>
</comment>
<sequence length="186" mass="21012">MLKMQWSHEAATQAQSWADQCHYGHSSKSDRRVAGQSCGQNLLRTVSGPFSWDDVLKIWSTDEARSFRYGHHGNSMQTVGHYTQMVWASTYQVGCAYRNCGYWQIYVCHYCPSGNLRGEEMRPYKSGSSCSACPNDCEGNLCRNYCPYVDYYSNCDSVSRRHDVCSRPGISSFCGATCKCKGKIHS</sequence>
<gene>
    <name evidence="5" type="primary">RvY_05484</name>
    <name evidence="5" type="synonym">RvY_05484.1</name>
    <name evidence="5" type="ORF">RvY_05484-1</name>
</gene>
<dbReference type="PRINTS" id="PR00838">
    <property type="entry name" value="V5ALLERGEN"/>
</dbReference>
<evidence type="ECO:0000256" key="3">
    <source>
        <dbReference type="PROSITE-ProRule" id="PRU01005"/>
    </source>
</evidence>
<accession>A0A1D1V4Z6</accession>
<evidence type="ECO:0000256" key="1">
    <source>
        <dbReference type="ARBA" id="ARBA00009923"/>
    </source>
</evidence>
<keyword evidence="2 3" id="KW-1015">Disulfide bond</keyword>
<dbReference type="PROSITE" id="PS01009">
    <property type="entry name" value="CRISP_1"/>
    <property type="match status" value="1"/>
</dbReference>
<evidence type="ECO:0000259" key="4">
    <source>
        <dbReference type="PROSITE" id="PS51670"/>
    </source>
</evidence>
<dbReference type="SUPFAM" id="SSF57546">
    <property type="entry name" value="Crisp domain-like"/>
    <property type="match status" value="1"/>
</dbReference>
<feature type="domain" description="ShKT" evidence="4">
    <location>
        <begin position="146"/>
        <end position="180"/>
    </location>
</feature>
<feature type="disulfide bond" evidence="3">
    <location>
        <begin position="165"/>
        <end position="178"/>
    </location>
</feature>
<comment type="similarity">
    <text evidence="1">Belongs to the CRISP family.</text>
</comment>
<dbReference type="EMBL" id="BDGG01000002">
    <property type="protein sequence ID" value="GAU93558.1"/>
    <property type="molecule type" value="Genomic_DNA"/>
</dbReference>
<dbReference type="GO" id="GO:0005576">
    <property type="term" value="C:extracellular region"/>
    <property type="evidence" value="ECO:0007669"/>
    <property type="project" value="InterPro"/>
</dbReference>
<dbReference type="Gene3D" id="1.10.10.740">
    <property type="entry name" value="Crisp domain"/>
    <property type="match status" value="1"/>
</dbReference>
<dbReference type="SUPFAM" id="SSF55797">
    <property type="entry name" value="PR-1-like"/>
    <property type="match status" value="1"/>
</dbReference>
<evidence type="ECO:0000256" key="2">
    <source>
        <dbReference type="ARBA" id="ARBA00023157"/>
    </source>
</evidence>
<dbReference type="InterPro" id="IPR013871">
    <property type="entry name" value="Cysteine_rich_secretory"/>
</dbReference>
<keyword evidence="6" id="KW-1185">Reference proteome</keyword>
<evidence type="ECO:0000313" key="6">
    <source>
        <dbReference type="Proteomes" id="UP000186922"/>
    </source>
</evidence>
<dbReference type="STRING" id="947166.A0A1D1V4Z6"/>
<dbReference type="Gene3D" id="3.40.33.10">
    <property type="entry name" value="CAP"/>
    <property type="match status" value="1"/>
</dbReference>
<protein>
    <recommendedName>
        <fullName evidence="4">ShKT domain-containing protein</fullName>
    </recommendedName>
</protein>
<evidence type="ECO:0000313" key="5">
    <source>
        <dbReference type="EMBL" id="GAU93558.1"/>
    </source>
</evidence>
<dbReference type="Pfam" id="PF08562">
    <property type="entry name" value="Crisp"/>
    <property type="match status" value="1"/>
</dbReference>
<dbReference type="InterPro" id="IPR035940">
    <property type="entry name" value="CAP_sf"/>
</dbReference>
<dbReference type="AlphaFoldDB" id="A0A1D1V4Z6"/>
<organism evidence="5 6">
    <name type="scientific">Ramazzottius varieornatus</name>
    <name type="common">Water bear</name>
    <name type="synonym">Tardigrade</name>
    <dbReference type="NCBI Taxonomy" id="947166"/>
    <lineage>
        <taxon>Eukaryota</taxon>
        <taxon>Metazoa</taxon>
        <taxon>Ecdysozoa</taxon>
        <taxon>Tardigrada</taxon>
        <taxon>Eutardigrada</taxon>
        <taxon>Parachela</taxon>
        <taxon>Hypsibioidea</taxon>
        <taxon>Ramazzottiidae</taxon>
        <taxon>Ramazzottius</taxon>
    </lineage>
</organism>
<dbReference type="OrthoDB" id="737510at2759"/>
<feature type="disulfide bond" evidence="3">
    <location>
        <begin position="146"/>
        <end position="180"/>
    </location>
</feature>
<dbReference type="PANTHER" id="PTHR10334">
    <property type="entry name" value="CYSTEINE-RICH SECRETORY PROTEIN-RELATED"/>
    <property type="match status" value="1"/>
</dbReference>
<dbReference type="InterPro" id="IPR003582">
    <property type="entry name" value="ShKT_dom"/>
</dbReference>